<accession>A0A399EW50</accession>
<evidence type="ECO:0000256" key="1">
    <source>
        <dbReference type="SAM" id="Coils"/>
    </source>
</evidence>
<protein>
    <submittedName>
        <fullName evidence="3">Uncharacterized protein</fullName>
    </submittedName>
</protein>
<keyword evidence="1" id="KW-0175">Coiled coil</keyword>
<evidence type="ECO:0000313" key="4">
    <source>
        <dbReference type="Proteomes" id="UP000265341"/>
    </source>
</evidence>
<proteinExistence type="predicted"/>
<dbReference type="EMBL" id="QWLA01000017">
    <property type="protein sequence ID" value="RIH87666.1"/>
    <property type="molecule type" value="Genomic_DNA"/>
</dbReference>
<comment type="caution">
    <text evidence="3">The sequence shown here is derived from an EMBL/GenBank/DDBJ whole genome shotgun (WGS) entry which is preliminary data.</text>
</comment>
<reference evidence="3 4" key="1">
    <citation type="submission" date="2018-08" db="EMBL/GenBank/DDBJ databases">
        <title>Meiothermus roseus NBRC 110900 genome sequencing project.</title>
        <authorList>
            <person name="Da Costa M.S."/>
            <person name="Albuquerque L."/>
            <person name="Raposo P."/>
            <person name="Froufe H.J.C."/>
            <person name="Barroso C.S."/>
            <person name="Egas C."/>
        </authorList>
    </citation>
    <scope>NUCLEOTIDE SEQUENCE [LARGE SCALE GENOMIC DNA]</scope>
    <source>
        <strain evidence="3 4">NBRC 110900</strain>
    </source>
</reference>
<sequence length="204" mass="22994">MGYLPSHRVPPFIHKALNINEDPTPPNNGAEEQSALKKLRQRLTPLILEDARAVGAVLASVFRYCRGEYLRRAVAKLYDLQTFWAFAEYEEQPGRPLGFDYRVPVVAEEDLPALEAACRRHNLPFPPGAGQVHPLYLKARDHSWVLEEDFQGVVLEEMARRMDEEQAAIVRAEVAAQKALRKMFQNNPANPAPNNPETDPDGQA</sequence>
<keyword evidence="4" id="KW-1185">Reference proteome</keyword>
<name>A0A399EW50_9DEIN</name>
<dbReference type="Proteomes" id="UP000265341">
    <property type="component" value="Unassembled WGS sequence"/>
</dbReference>
<evidence type="ECO:0000313" key="3">
    <source>
        <dbReference type="EMBL" id="RIH87666.1"/>
    </source>
</evidence>
<dbReference type="AlphaFoldDB" id="A0A399EW50"/>
<organism evidence="3 4">
    <name type="scientific">Calidithermus roseus</name>
    <dbReference type="NCBI Taxonomy" id="1644118"/>
    <lineage>
        <taxon>Bacteria</taxon>
        <taxon>Thermotogati</taxon>
        <taxon>Deinococcota</taxon>
        <taxon>Deinococci</taxon>
        <taxon>Thermales</taxon>
        <taxon>Thermaceae</taxon>
        <taxon>Calidithermus</taxon>
    </lineage>
</organism>
<feature type="coiled-coil region" evidence="1">
    <location>
        <begin position="155"/>
        <end position="182"/>
    </location>
</feature>
<feature type="region of interest" description="Disordered" evidence="2">
    <location>
        <begin position="182"/>
        <end position="204"/>
    </location>
</feature>
<evidence type="ECO:0000256" key="2">
    <source>
        <dbReference type="SAM" id="MobiDB-lite"/>
    </source>
</evidence>
<dbReference type="RefSeq" id="WP_119276544.1">
    <property type="nucleotide sequence ID" value="NZ_QWLA01000017.1"/>
</dbReference>
<gene>
    <name evidence="3" type="ORF">Mrose_01223</name>
</gene>